<dbReference type="InterPro" id="IPR036259">
    <property type="entry name" value="MFS_trans_sf"/>
</dbReference>
<evidence type="ECO:0000256" key="4">
    <source>
        <dbReference type="ARBA" id="ARBA00022989"/>
    </source>
</evidence>
<evidence type="ECO:0000256" key="3">
    <source>
        <dbReference type="ARBA" id="ARBA00022692"/>
    </source>
</evidence>
<evidence type="ECO:0000313" key="8">
    <source>
        <dbReference type="EMBL" id="QSB04994.1"/>
    </source>
</evidence>
<feature type="transmembrane region" description="Helical" evidence="6">
    <location>
        <begin position="290"/>
        <end position="310"/>
    </location>
</feature>
<feature type="transmembrane region" description="Helical" evidence="6">
    <location>
        <begin position="42"/>
        <end position="63"/>
    </location>
</feature>
<keyword evidence="5 6" id="KW-0472">Membrane</keyword>
<evidence type="ECO:0000256" key="1">
    <source>
        <dbReference type="ARBA" id="ARBA00004651"/>
    </source>
</evidence>
<feature type="transmembrane region" description="Helical" evidence="6">
    <location>
        <begin position="331"/>
        <end position="352"/>
    </location>
</feature>
<dbReference type="Gene3D" id="1.20.1250.20">
    <property type="entry name" value="MFS general substrate transporter like domains"/>
    <property type="match status" value="2"/>
</dbReference>
<feature type="transmembrane region" description="Helical" evidence="6">
    <location>
        <begin position="267"/>
        <end position="284"/>
    </location>
</feature>
<reference evidence="8" key="1">
    <citation type="submission" date="2021-02" db="EMBL/GenBank/DDBJ databases">
        <title>Natronoglycomyces albus gen. nov., sp. nov, a haloalkaliphilic actinobacterium from a soda solonchak soil.</title>
        <authorList>
            <person name="Sorokin D.Y."/>
            <person name="Khijniak T.V."/>
            <person name="Zakharycheva A.P."/>
            <person name="Boueva O.V."/>
            <person name="Ariskina E.V."/>
            <person name="Hahnke R.L."/>
            <person name="Bunk B."/>
            <person name="Sproer C."/>
            <person name="Schumann P."/>
            <person name="Evtushenko L.I."/>
            <person name="Kublanov I.V."/>
        </authorList>
    </citation>
    <scope>NUCLEOTIDE SEQUENCE</scope>
    <source>
        <strain evidence="8">DSM 106290</strain>
    </source>
</reference>
<dbReference type="EMBL" id="CP070496">
    <property type="protein sequence ID" value="QSB04994.1"/>
    <property type="molecule type" value="Genomic_DNA"/>
</dbReference>
<feature type="transmembrane region" description="Helical" evidence="6">
    <location>
        <begin position="70"/>
        <end position="93"/>
    </location>
</feature>
<dbReference type="InterPro" id="IPR011701">
    <property type="entry name" value="MFS"/>
</dbReference>
<feature type="transmembrane region" description="Helical" evidence="6">
    <location>
        <begin position="156"/>
        <end position="174"/>
    </location>
</feature>
<sequence>MPLPLIVLAIGAFGIGMTEFVVMGILPNVAESLDVSLPSAGLLISAYALGVVVGAPMITMVATKMERKKFLLILMGCFTAANMLSVIAPDYWTLLGSRFLSGLPHGAYFGAAAVVGAGMVSFDRRARAIAVIMSGLTLATVFGVPLGTLVAQQTSWRFTFLIVTAIGLITMIAIHRTVPNQADLIAPTSPQAEVRALGNRRVVMTLLTGTIGFGGLFACYAYITPILTDVTGFRPTTVAFILALTGIGFTAGNFIGGHVADLYPQKGLYVAFSSLAVALTAMYFSVETPVAAVVAAYIMANTAGMISPILQRLLLDAAHEAPSLASALHHSAFNLANAHGAWLGGMAISLGFGLASPILVGTALALTGLLLSVGVAWAHRDKPPLGAAPATSEVTAEAQLKG</sequence>
<dbReference type="InterPro" id="IPR020846">
    <property type="entry name" value="MFS_dom"/>
</dbReference>
<evidence type="ECO:0000259" key="7">
    <source>
        <dbReference type="PROSITE" id="PS50850"/>
    </source>
</evidence>
<keyword evidence="2" id="KW-1003">Cell membrane</keyword>
<keyword evidence="4 6" id="KW-1133">Transmembrane helix</keyword>
<dbReference type="InterPro" id="IPR050189">
    <property type="entry name" value="MFS_Efflux_Transporters"/>
</dbReference>
<dbReference type="CDD" id="cd17324">
    <property type="entry name" value="MFS_NepI_like"/>
    <property type="match status" value="1"/>
</dbReference>
<dbReference type="Pfam" id="PF07690">
    <property type="entry name" value="MFS_1"/>
    <property type="match status" value="1"/>
</dbReference>
<protein>
    <submittedName>
        <fullName evidence="8">MFS transporter</fullName>
    </submittedName>
</protein>
<evidence type="ECO:0000313" key="9">
    <source>
        <dbReference type="Proteomes" id="UP000662939"/>
    </source>
</evidence>
<feature type="domain" description="Major facilitator superfamily (MFS) profile" evidence="7">
    <location>
        <begin position="4"/>
        <end position="380"/>
    </location>
</feature>
<feature type="transmembrane region" description="Helical" evidence="6">
    <location>
        <begin position="235"/>
        <end position="255"/>
    </location>
</feature>
<dbReference type="SUPFAM" id="SSF103473">
    <property type="entry name" value="MFS general substrate transporter"/>
    <property type="match status" value="1"/>
</dbReference>
<dbReference type="PANTHER" id="PTHR43124">
    <property type="entry name" value="PURINE EFFLUX PUMP PBUE"/>
    <property type="match status" value="1"/>
</dbReference>
<feature type="transmembrane region" description="Helical" evidence="6">
    <location>
        <begin position="129"/>
        <end position="150"/>
    </location>
</feature>
<accession>A0A895XI32</accession>
<dbReference type="PROSITE" id="PS50850">
    <property type="entry name" value="MFS"/>
    <property type="match status" value="1"/>
</dbReference>
<dbReference type="GO" id="GO:0022857">
    <property type="term" value="F:transmembrane transporter activity"/>
    <property type="evidence" value="ECO:0007669"/>
    <property type="project" value="InterPro"/>
</dbReference>
<feature type="transmembrane region" description="Helical" evidence="6">
    <location>
        <begin position="202"/>
        <end position="223"/>
    </location>
</feature>
<evidence type="ECO:0000256" key="2">
    <source>
        <dbReference type="ARBA" id="ARBA00022475"/>
    </source>
</evidence>
<comment type="subcellular location">
    <subcellularLocation>
        <location evidence="1">Cell membrane</location>
        <topology evidence="1">Multi-pass membrane protein</topology>
    </subcellularLocation>
</comment>
<dbReference type="RefSeq" id="WP_213170994.1">
    <property type="nucleotide sequence ID" value="NZ_CP070496.1"/>
</dbReference>
<proteinExistence type="predicted"/>
<dbReference type="Proteomes" id="UP000662939">
    <property type="component" value="Chromosome"/>
</dbReference>
<organism evidence="8 9">
    <name type="scientific">Natronoglycomyces albus</name>
    <dbReference type="NCBI Taxonomy" id="2811108"/>
    <lineage>
        <taxon>Bacteria</taxon>
        <taxon>Bacillati</taxon>
        <taxon>Actinomycetota</taxon>
        <taxon>Actinomycetes</taxon>
        <taxon>Glycomycetales</taxon>
        <taxon>Glycomycetaceae</taxon>
        <taxon>Natronoglycomyces</taxon>
    </lineage>
</organism>
<dbReference type="AlphaFoldDB" id="A0A895XI32"/>
<dbReference type="PANTHER" id="PTHR43124:SF3">
    <property type="entry name" value="CHLORAMPHENICOL EFFLUX PUMP RV0191"/>
    <property type="match status" value="1"/>
</dbReference>
<gene>
    <name evidence="8" type="ORF">JQS30_14700</name>
</gene>
<feature type="transmembrane region" description="Helical" evidence="6">
    <location>
        <begin position="105"/>
        <end position="122"/>
    </location>
</feature>
<keyword evidence="3 6" id="KW-0812">Transmembrane</keyword>
<keyword evidence="9" id="KW-1185">Reference proteome</keyword>
<feature type="transmembrane region" description="Helical" evidence="6">
    <location>
        <begin position="358"/>
        <end position="378"/>
    </location>
</feature>
<evidence type="ECO:0000256" key="5">
    <source>
        <dbReference type="ARBA" id="ARBA00023136"/>
    </source>
</evidence>
<name>A0A895XI32_9ACTN</name>
<dbReference type="KEGG" id="nav:JQS30_14700"/>
<evidence type="ECO:0000256" key="6">
    <source>
        <dbReference type="SAM" id="Phobius"/>
    </source>
</evidence>
<dbReference type="GO" id="GO:0005886">
    <property type="term" value="C:plasma membrane"/>
    <property type="evidence" value="ECO:0007669"/>
    <property type="project" value="UniProtKB-SubCell"/>
</dbReference>